<dbReference type="AlphaFoldDB" id="A0A8D8RWL6"/>
<proteinExistence type="predicted"/>
<dbReference type="EMBL" id="HBUF01188549">
    <property type="protein sequence ID" value="CAG6657495.1"/>
    <property type="molecule type" value="Transcribed_RNA"/>
</dbReference>
<name>A0A8D8RWL6_9HEMI</name>
<accession>A0A8D8RWL6</accession>
<sequence length="168" mass="19193">MTLELKSSKGLGAELILFLISWDWGGERRLLWVISEELEEPTFIEKEEDEGMELTPEVRGITRLGIGADGSRTVDTKAGKSFLPRARAGRLWESREEKALGEAFRGKMRFLILDWRLNSGQSCLEEGQWASWQLQQNFLLQLWSFISPGITSEQNLHLGTGERHRAFV</sequence>
<reference evidence="1" key="1">
    <citation type="submission" date="2021-05" db="EMBL/GenBank/DDBJ databases">
        <authorList>
            <person name="Alioto T."/>
            <person name="Alioto T."/>
            <person name="Gomez Garrido J."/>
        </authorList>
    </citation>
    <scope>NUCLEOTIDE SEQUENCE</scope>
</reference>
<evidence type="ECO:0000313" key="1">
    <source>
        <dbReference type="EMBL" id="CAG6657495.1"/>
    </source>
</evidence>
<protein>
    <submittedName>
        <fullName evidence="1">Uncharacterized protein</fullName>
    </submittedName>
</protein>
<organism evidence="1">
    <name type="scientific">Cacopsylla melanoneura</name>
    <dbReference type="NCBI Taxonomy" id="428564"/>
    <lineage>
        <taxon>Eukaryota</taxon>
        <taxon>Metazoa</taxon>
        <taxon>Ecdysozoa</taxon>
        <taxon>Arthropoda</taxon>
        <taxon>Hexapoda</taxon>
        <taxon>Insecta</taxon>
        <taxon>Pterygota</taxon>
        <taxon>Neoptera</taxon>
        <taxon>Paraneoptera</taxon>
        <taxon>Hemiptera</taxon>
        <taxon>Sternorrhyncha</taxon>
        <taxon>Psylloidea</taxon>
        <taxon>Psyllidae</taxon>
        <taxon>Psyllinae</taxon>
        <taxon>Cacopsylla</taxon>
    </lineage>
</organism>